<proteinExistence type="predicted"/>
<dbReference type="Proteomes" id="UP000054047">
    <property type="component" value="Unassembled WGS sequence"/>
</dbReference>
<keyword evidence="2" id="KW-1185">Reference proteome</keyword>
<sequence>MDAGGRSCGNYLRIARSILKHINESTLVSGDGGQKLVVDMLGTFFNAVRRNGVFKLSGQIEYVFELLSLVIDDWGIECREVILQHCIPFASSFVEKLNFSSAAINDLMITEWNLAEGIDCNDRPHFVVSCLSLGCEITSRWSHRIDPHRLTCMATKLWDARSLIKL</sequence>
<reference evidence="1 2" key="1">
    <citation type="submission" date="2013-12" db="EMBL/GenBank/DDBJ databases">
        <title>Draft genome of the parsitic nematode Ancylostoma duodenale.</title>
        <authorList>
            <person name="Mitreva M."/>
        </authorList>
    </citation>
    <scope>NUCLEOTIDE SEQUENCE [LARGE SCALE GENOMIC DNA]</scope>
    <source>
        <strain evidence="1 2">Zhejiang</strain>
    </source>
</reference>
<name>A0A0C2CVI1_9BILA</name>
<dbReference type="AlphaFoldDB" id="A0A0C2CVI1"/>
<dbReference type="EMBL" id="KN730550">
    <property type="protein sequence ID" value="KIH60883.1"/>
    <property type="molecule type" value="Genomic_DNA"/>
</dbReference>
<gene>
    <name evidence="1" type="ORF">ANCDUO_08852</name>
</gene>
<dbReference type="OrthoDB" id="5818670at2759"/>
<evidence type="ECO:0000313" key="1">
    <source>
        <dbReference type="EMBL" id="KIH60883.1"/>
    </source>
</evidence>
<protein>
    <submittedName>
        <fullName evidence="1">Uncharacterized protein</fullName>
    </submittedName>
</protein>
<evidence type="ECO:0000313" key="2">
    <source>
        <dbReference type="Proteomes" id="UP000054047"/>
    </source>
</evidence>
<accession>A0A0C2CVI1</accession>
<organism evidence="1 2">
    <name type="scientific">Ancylostoma duodenale</name>
    <dbReference type="NCBI Taxonomy" id="51022"/>
    <lineage>
        <taxon>Eukaryota</taxon>
        <taxon>Metazoa</taxon>
        <taxon>Ecdysozoa</taxon>
        <taxon>Nematoda</taxon>
        <taxon>Chromadorea</taxon>
        <taxon>Rhabditida</taxon>
        <taxon>Rhabditina</taxon>
        <taxon>Rhabditomorpha</taxon>
        <taxon>Strongyloidea</taxon>
        <taxon>Ancylostomatidae</taxon>
        <taxon>Ancylostomatinae</taxon>
        <taxon>Ancylostoma</taxon>
    </lineage>
</organism>